<dbReference type="KEGG" id="abac:LuPra_01555"/>
<dbReference type="PROSITE" id="PS50234">
    <property type="entry name" value="VWFA"/>
    <property type="match status" value="1"/>
</dbReference>
<dbReference type="Gene3D" id="3.40.50.410">
    <property type="entry name" value="von Willebrand factor, type A domain"/>
    <property type="match status" value="1"/>
</dbReference>
<keyword evidence="2" id="KW-1133">Transmembrane helix</keyword>
<dbReference type="EMBL" id="CP015136">
    <property type="protein sequence ID" value="AMY08358.1"/>
    <property type="molecule type" value="Genomic_DNA"/>
</dbReference>
<dbReference type="SUPFAM" id="SSF53300">
    <property type="entry name" value="vWA-like"/>
    <property type="match status" value="1"/>
</dbReference>
<keyword evidence="3" id="KW-0732">Signal</keyword>
<keyword evidence="2" id="KW-0472">Membrane</keyword>
<reference evidence="5 6" key="1">
    <citation type="journal article" date="2016" name="Genome Announc.">
        <title>First Complete Genome Sequence of a Subdivision 6 Acidobacterium Strain.</title>
        <authorList>
            <person name="Huang S."/>
            <person name="Vieira S."/>
            <person name="Bunk B."/>
            <person name="Riedel T."/>
            <person name="Sproer C."/>
            <person name="Overmann J."/>
        </authorList>
    </citation>
    <scope>NUCLEOTIDE SEQUENCE [LARGE SCALE GENOMIC DNA]</scope>
    <source>
        <strain evidence="6">DSM 100886 HEG_-6_39</strain>
    </source>
</reference>
<evidence type="ECO:0000259" key="4">
    <source>
        <dbReference type="PROSITE" id="PS50234"/>
    </source>
</evidence>
<feature type="compositionally biased region" description="Low complexity" evidence="1">
    <location>
        <begin position="478"/>
        <end position="498"/>
    </location>
</feature>
<evidence type="ECO:0000256" key="3">
    <source>
        <dbReference type="SAM" id="SignalP"/>
    </source>
</evidence>
<evidence type="ECO:0000313" key="5">
    <source>
        <dbReference type="EMBL" id="AMY08358.1"/>
    </source>
</evidence>
<name>A0A143PJW7_LUTPR</name>
<feature type="chain" id="PRO_5007511477" evidence="3">
    <location>
        <begin position="22"/>
        <end position="543"/>
    </location>
</feature>
<dbReference type="STRING" id="1855912.LuPra_01555"/>
<feature type="domain" description="VWFA" evidence="4">
    <location>
        <begin position="25"/>
        <end position="209"/>
    </location>
</feature>
<sequence precursor="true">MRTHLRLACGLLLASVVSANAQSARVEIVLDVSGSMKATMGSQPKIDAAKSAIRETISGIQEGSVVAMRYYGHRVPPEPKAESCKDTELVIPFQPLDRARMLAALGKAVPRGQTPISYSLEQAAGDFGGASDEERAIILVSDGIETCGADPLATVRDLMARGIKVKIHTIGFDVDAAARAQLEGISQATGGEYHDARNAAALADSLRQLTQRALLIARDSAYGQEIRGGNTYEDAVTIQAGTTYHLDHHQRKDDYDYFAIDARDGQKIVATIQAYDVGVKIRGEKFEEGKGEFPYSGIALHASDKQRVAQVWIAEPGQKKGIELPIAAGRGGRFYVLIGNEHYDQHRNARFEVQLVDISDAKSGRDAGADDAGAIDIEPGETSGYLNANDRIDYYAFKVVPKATYSLRAKPNAPEKELVLAVVDRDGVEKKQVKAPNGGAAVRIEALEFPYEGKAFVRVATHEFVQEKLESRYTLELTSTGGPAPAPSAAAASTPAAAGKEDETTPAGVVSRRTVVWIGLAVVAVALLIGVAFVLGRKAASTR</sequence>
<feature type="transmembrane region" description="Helical" evidence="2">
    <location>
        <begin position="515"/>
        <end position="535"/>
    </location>
</feature>
<feature type="region of interest" description="Disordered" evidence="1">
    <location>
        <begin position="477"/>
        <end position="505"/>
    </location>
</feature>
<feature type="signal peptide" evidence="3">
    <location>
        <begin position="1"/>
        <end position="21"/>
    </location>
</feature>
<protein>
    <submittedName>
        <fullName evidence="5">von Willebrand factor type A domain protein</fullName>
    </submittedName>
</protein>
<dbReference type="Proteomes" id="UP000076079">
    <property type="component" value="Chromosome"/>
</dbReference>
<accession>A0A143PJW7</accession>
<keyword evidence="2" id="KW-0812">Transmembrane</keyword>
<organism evidence="5 6">
    <name type="scientific">Luteitalea pratensis</name>
    <dbReference type="NCBI Taxonomy" id="1855912"/>
    <lineage>
        <taxon>Bacteria</taxon>
        <taxon>Pseudomonadati</taxon>
        <taxon>Acidobacteriota</taxon>
        <taxon>Vicinamibacteria</taxon>
        <taxon>Vicinamibacterales</taxon>
        <taxon>Vicinamibacteraceae</taxon>
        <taxon>Luteitalea</taxon>
    </lineage>
</organism>
<dbReference type="AlphaFoldDB" id="A0A143PJW7"/>
<evidence type="ECO:0000256" key="2">
    <source>
        <dbReference type="SAM" id="Phobius"/>
    </source>
</evidence>
<evidence type="ECO:0000313" key="6">
    <source>
        <dbReference type="Proteomes" id="UP000076079"/>
    </source>
</evidence>
<proteinExistence type="predicted"/>
<dbReference type="Pfam" id="PF13519">
    <property type="entry name" value="VWA_2"/>
    <property type="match status" value="1"/>
</dbReference>
<gene>
    <name evidence="5" type="ORF">LuPra_01555</name>
</gene>
<dbReference type="InterPro" id="IPR036465">
    <property type="entry name" value="vWFA_dom_sf"/>
</dbReference>
<reference evidence="6" key="2">
    <citation type="submission" date="2016-04" db="EMBL/GenBank/DDBJ databases">
        <title>First Complete Genome Sequence of a Subdivision 6 Acidobacterium.</title>
        <authorList>
            <person name="Huang S."/>
            <person name="Vieira S."/>
            <person name="Bunk B."/>
            <person name="Riedel T."/>
            <person name="Sproeer C."/>
            <person name="Overmann J."/>
        </authorList>
    </citation>
    <scope>NUCLEOTIDE SEQUENCE [LARGE SCALE GENOMIC DNA]</scope>
    <source>
        <strain evidence="6">DSM 100886 HEG_-6_39</strain>
    </source>
</reference>
<dbReference type="InterPro" id="IPR002035">
    <property type="entry name" value="VWF_A"/>
</dbReference>
<dbReference type="SMART" id="SM00327">
    <property type="entry name" value="VWA"/>
    <property type="match status" value="1"/>
</dbReference>
<evidence type="ECO:0000256" key="1">
    <source>
        <dbReference type="SAM" id="MobiDB-lite"/>
    </source>
</evidence>
<dbReference type="PATRIC" id="fig|1813736.3.peg.1614"/>
<keyword evidence="6" id="KW-1185">Reference proteome</keyword>